<sequence>MPNSGNCLWLNTPRHPWALISLFGIWPRLHHYVLWGLWHNWFAARAVRLIQCSVPSLANCSLRASNSLIDYFVIFGSPSSSSKLSSSVFMVRPFWGSVLVATWFFFLVWLAGCFNGLAGGHVQLRLRLFPSLCHPPCPTGFVRSDPARSGIHLRSLADSAIRSSLGLFVRGCRLFARSGPYFRSCEMVPTRATSAPAVLPWLPADRVPSTVRVPS</sequence>
<keyword evidence="1" id="KW-0472">Membrane</keyword>
<proteinExistence type="predicted"/>
<reference evidence="2 3" key="1">
    <citation type="submission" date="2024-09" db="EMBL/GenBank/DDBJ databases">
        <title>Chromosome-scale assembly of Riccia fluitans.</title>
        <authorList>
            <person name="Paukszto L."/>
            <person name="Sawicki J."/>
            <person name="Karawczyk K."/>
            <person name="Piernik-Szablinska J."/>
            <person name="Szczecinska M."/>
            <person name="Mazdziarz M."/>
        </authorList>
    </citation>
    <scope>NUCLEOTIDE SEQUENCE [LARGE SCALE GENOMIC DNA]</scope>
    <source>
        <strain evidence="2">Rf_01</strain>
        <tissue evidence="2">Aerial parts of the thallus</tissue>
    </source>
</reference>
<keyword evidence="3" id="KW-1185">Reference proteome</keyword>
<gene>
    <name evidence="2" type="ORF">R1flu_012205</name>
</gene>
<evidence type="ECO:0000313" key="2">
    <source>
        <dbReference type="EMBL" id="KAL2644618.1"/>
    </source>
</evidence>
<feature type="transmembrane region" description="Helical" evidence="1">
    <location>
        <begin position="94"/>
        <end position="118"/>
    </location>
</feature>
<evidence type="ECO:0000313" key="3">
    <source>
        <dbReference type="Proteomes" id="UP001605036"/>
    </source>
</evidence>
<comment type="caution">
    <text evidence="2">The sequence shown here is derived from an EMBL/GenBank/DDBJ whole genome shotgun (WGS) entry which is preliminary data.</text>
</comment>
<accession>A0ABD1ZA67</accession>
<protein>
    <submittedName>
        <fullName evidence="2">Uncharacterized protein</fullName>
    </submittedName>
</protein>
<dbReference type="Proteomes" id="UP001605036">
    <property type="component" value="Unassembled WGS sequence"/>
</dbReference>
<keyword evidence="1" id="KW-1133">Transmembrane helix</keyword>
<keyword evidence="1" id="KW-0812">Transmembrane</keyword>
<organism evidence="2 3">
    <name type="scientific">Riccia fluitans</name>
    <dbReference type="NCBI Taxonomy" id="41844"/>
    <lineage>
        <taxon>Eukaryota</taxon>
        <taxon>Viridiplantae</taxon>
        <taxon>Streptophyta</taxon>
        <taxon>Embryophyta</taxon>
        <taxon>Marchantiophyta</taxon>
        <taxon>Marchantiopsida</taxon>
        <taxon>Marchantiidae</taxon>
        <taxon>Marchantiales</taxon>
        <taxon>Ricciaceae</taxon>
        <taxon>Riccia</taxon>
    </lineage>
</organism>
<evidence type="ECO:0000256" key="1">
    <source>
        <dbReference type="SAM" id="Phobius"/>
    </source>
</evidence>
<name>A0ABD1ZA67_9MARC</name>
<dbReference type="AlphaFoldDB" id="A0ABD1ZA67"/>
<dbReference type="EMBL" id="JBHFFA010000002">
    <property type="protein sequence ID" value="KAL2644618.1"/>
    <property type="molecule type" value="Genomic_DNA"/>
</dbReference>